<proteinExistence type="inferred from homology"/>
<sequence length="471" mass="49456">MRPRGQARKGRNLFSIFQDRLASMLSLEEAQSRAQDLVTAARRAGADAADAIYACNASTTVSVRLGELEDVERSEGEEIGLRVFIGQRSASISGSDMNPATLGTLVERCIAMAREAPDDPYAGLAPEDRLLRKRPPHLDLADEEEPEPAALRERALIAEEAARAVPGITNSEGGGAANGRSQMALATSHGFAGAYAGTSHSTWASVLAGTGADMQRDHASHSARHLEDLDHPEEVGQRAGHRAVARLNPVRIESGVMPIIFDPRIGSSLVGHLIGGIVGPAIARRSSFLLDSLGQALFDSAVTIIDDPLRQRGLRSRPFDGEGLPVARRALIDAGVLTGWLLDSASARQLGLEPTGHASRGGSGAPGAGVSNVHMEPGRASPGDLMADVKRGLYVTELIGMGVNGVTGDYSRGAAGFLIENGAVTRAVSEITIAGNLKDMFRALTPASDLSYRYAINVPTLRVDGMTVAGG</sequence>
<dbReference type="GO" id="GO:0005829">
    <property type="term" value="C:cytosol"/>
    <property type="evidence" value="ECO:0007669"/>
    <property type="project" value="TreeGrafter"/>
</dbReference>
<feature type="domain" description="Metalloprotease TldD/E N-terminal" evidence="3">
    <location>
        <begin position="57"/>
        <end position="113"/>
    </location>
</feature>
<evidence type="ECO:0000256" key="1">
    <source>
        <dbReference type="ARBA" id="ARBA00005836"/>
    </source>
</evidence>
<dbReference type="eggNOG" id="COG0312">
    <property type="taxonomic scope" value="Bacteria"/>
</dbReference>
<dbReference type="AlphaFoldDB" id="T0GG90"/>
<evidence type="ECO:0000313" key="6">
    <source>
        <dbReference type="EMBL" id="EQB02736.1"/>
    </source>
</evidence>
<dbReference type="GO" id="GO:0008237">
    <property type="term" value="F:metallopeptidase activity"/>
    <property type="evidence" value="ECO:0007669"/>
    <property type="project" value="InterPro"/>
</dbReference>
<dbReference type="InterPro" id="IPR045569">
    <property type="entry name" value="Metalloprtase-TldD/E_C"/>
</dbReference>
<feature type="region of interest" description="Disordered" evidence="2">
    <location>
        <begin position="352"/>
        <end position="377"/>
    </location>
</feature>
<feature type="domain" description="Metalloprotease TldD/E C-terminal" evidence="4">
    <location>
        <begin position="254"/>
        <end position="470"/>
    </location>
</feature>
<dbReference type="PANTHER" id="PTHR43421">
    <property type="entry name" value="METALLOPROTEASE PMBA"/>
    <property type="match status" value="1"/>
</dbReference>
<dbReference type="GO" id="GO:0006508">
    <property type="term" value="P:proteolysis"/>
    <property type="evidence" value="ECO:0007669"/>
    <property type="project" value="InterPro"/>
</dbReference>
<gene>
    <name evidence="6" type="ORF">L485_07435</name>
</gene>
<evidence type="ECO:0000259" key="4">
    <source>
        <dbReference type="Pfam" id="PF19289"/>
    </source>
</evidence>
<comment type="caution">
    <text evidence="6">The sequence shown here is derived from an EMBL/GenBank/DDBJ whole genome shotgun (WGS) entry which is preliminary data.</text>
</comment>
<dbReference type="InterPro" id="IPR047657">
    <property type="entry name" value="PmbA"/>
</dbReference>
<dbReference type="SUPFAM" id="SSF111283">
    <property type="entry name" value="Putative modulator of DNA gyrase, PmbA/TldD"/>
    <property type="match status" value="1"/>
</dbReference>
<evidence type="ECO:0000313" key="7">
    <source>
        <dbReference type="Proteomes" id="UP000015524"/>
    </source>
</evidence>
<evidence type="ECO:0000259" key="3">
    <source>
        <dbReference type="Pfam" id="PF01523"/>
    </source>
</evidence>
<dbReference type="InterPro" id="IPR002510">
    <property type="entry name" value="Metalloprtase-TldD/E_N"/>
</dbReference>
<dbReference type="PANTHER" id="PTHR43421:SF1">
    <property type="entry name" value="METALLOPROTEASE PMBA"/>
    <property type="match status" value="1"/>
</dbReference>
<dbReference type="PATRIC" id="fig|1114964.3.peg.1443"/>
<dbReference type="Pfam" id="PF19290">
    <property type="entry name" value="PmbA_TldD_2nd"/>
    <property type="match status" value="1"/>
</dbReference>
<dbReference type="Pfam" id="PF19289">
    <property type="entry name" value="PmbA_TldD_3rd"/>
    <property type="match status" value="1"/>
</dbReference>
<evidence type="ECO:0000259" key="5">
    <source>
        <dbReference type="Pfam" id="PF19290"/>
    </source>
</evidence>
<keyword evidence="7" id="KW-1185">Reference proteome</keyword>
<dbReference type="Proteomes" id="UP000015524">
    <property type="component" value="Unassembled WGS sequence"/>
</dbReference>
<dbReference type="EMBL" id="ATIB01000048">
    <property type="protein sequence ID" value="EQB02736.1"/>
    <property type="molecule type" value="Genomic_DNA"/>
</dbReference>
<dbReference type="InterPro" id="IPR045570">
    <property type="entry name" value="Metalloprtase-TldD/E_cen_dom"/>
</dbReference>
<dbReference type="Pfam" id="PF01523">
    <property type="entry name" value="PmbA_TldD_1st"/>
    <property type="match status" value="1"/>
</dbReference>
<organism evidence="6 7">
    <name type="scientific">Sphingobium baderi LL03</name>
    <dbReference type="NCBI Taxonomy" id="1114964"/>
    <lineage>
        <taxon>Bacteria</taxon>
        <taxon>Pseudomonadati</taxon>
        <taxon>Pseudomonadota</taxon>
        <taxon>Alphaproteobacteria</taxon>
        <taxon>Sphingomonadales</taxon>
        <taxon>Sphingomonadaceae</taxon>
        <taxon>Sphingobium</taxon>
    </lineage>
</organism>
<name>T0GG90_9SPHN</name>
<reference evidence="6 7" key="1">
    <citation type="journal article" date="2013" name="Genome Announc.">
        <title>Draft Genome Sequence of a Hexachlorocyclohexane-Degrading Bacterium, Sphingobium baderi Strain LL03T.</title>
        <authorList>
            <person name="Kaur J."/>
            <person name="Verma H."/>
            <person name="Tripathi C."/>
            <person name="Khurana J.P."/>
            <person name="Lal R."/>
        </authorList>
    </citation>
    <scope>NUCLEOTIDE SEQUENCE [LARGE SCALE GENOMIC DNA]</scope>
    <source>
        <strain evidence="6 7">LL03</strain>
    </source>
</reference>
<feature type="domain" description="Metalloprotease TldD/E central" evidence="5">
    <location>
        <begin position="143"/>
        <end position="247"/>
    </location>
</feature>
<protein>
    <submittedName>
        <fullName evidence="6">Modulator protein</fullName>
    </submittedName>
</protein>
<dbReference type="Gene3D" id="3.30.2290.10">
    <property type="entry name" value="PmbA/TldD superfamily"/>
    <property type="match status" value="1"/>
</dbReference>
<evidence type="ECO:0000256" key="2">
    <source>
        <dbReference type="SAM" id="MobiDB-lite"/>
    </source>
</evidence>
<dbReference type="InterPro" id="IPR035068">
    <property type="entry name" value="TldD/PmbA_N"/>
</dbReference>
<dbReference type="InterPro" id="IPR036059">
    <property type="entry name" value="TldD/PmbA_sf"/>
</dbReference>
<accession>T0GG90</accession>
<comment type="similarity">
    <text evidence="1">Belongs to the peptidase U62 family.</text>
</comment>